<feature type="region of interest" description="Disordered" evidence="1">
    <location>
        <begin position="346"/>
        <end position="467"/>
    </location>
</feature>
<reference evidence="2 3" key="1">
    <citation type="journal article" date="2017" name="Curr. Biol.">
        <title>Genome architecture and evolution of a unichromosomal asexual nematode.</title>
        <authorList>
            <person name="Fradin H."/>
            <person name="Zegar C."/>
            <person name="Gutwein M."/>
            <person name="Lucas J."/>
            <person name="Kovtun M."/>
            <person name="Corcoran D."/>
            <person name="Baugh L.R."/>
            <person name="Kiontke K."/>
            <person name="Gunsalus K."/>
            <person name="Fitch D.H."/>
            <person name="Piano F."/>
        </authorList>
    </citation>
    <scope>NUCLEOTIDE SEQUENCE [LARGE SCALE GENOMIC DNA]</scope>
    <source>
        <strain evidence="2">PF1309</strain>
    </source>
</reference>
<dbReference type="Proteomes" id="UP000218231">
    <property type="component" value="Unassembled WGS sequence"/>
</dbReference>
<feature type="compositionally biased region" description="Basic and acidic residues" evidence="1">
    <location>
        <begin position="446"/>
        <end position="467"/>
    </location>
</feature>
<feature type="compositionally biased region" description="Polar residues" evidence="1">
    <location>
        <begin position="18"/>
        <end position="30"/>
    </location>
</feature>
<feature type="region of interest" description="Disordered" evidence="1">
    <location>
        <begin position="1"/>
        <end position="30"/>
    </location>
</feature>
<feature type="region of interest" description="Disordered" evidence="1">
    <location>
        <begin position="144"/>
        <end position="175"/>
    </location>
</feature>
<feature type="compositionally biased region" description="Basic and acidic residues" evidence="1">
    <location>
        <begin position="393"/>
        <end position="420"/>
    </location>
</feature>
<evidence type="ECO:0000313" key="3">
    <source>
        <dbReference type="Proteomes" id="UP000218231"/>
    </source>
</evidence>
<feature type="compositionally biased region" description="Low complexity" evidence="1">
    <location>
        <begin position="421"/>
        <end position="432"/>
    </location>
</feature>
<accession>A0A2A2J606</accession>
<feature type="compositionally biased region" description="Pro residues" evidence="1">
    <location>
        <begin position="285"/>
        <end position="304"/>
    </location>
</feature>
<organism evidence="2 3">
    <name type="scientific">Diploscapter pachys</name>
    <dbReference type="NCBI Taxonomy" id="2018661"/>
    <lineage>
        <taxon>Eukaryota</taxon>
        <taxon>Metazoa</taxon>
        <taxon>Ecdysozoa</taxon>
        <taxon>Nematoda</taxon>
        <taxon>Chromadorea</taxon>
        <taxon>Rhabditida</taxon>
        <taxon>Rhabditina</taxon>
        <taxon>Rhabditomorpha</taxon>
        <taxon>Rhabditoidea</taxon>
        <taxon>Rhabditidae</taxon>
        <taxon>Diploscapter</taxon>
    </lineage>
</organism>
<dbReference type="EMBL" id="LIAE01010657">
    <property type="protein sequence ID" value="PAV57111.1"/>
    <property type="molecule type" value="Genomic_DNA"/>
</dbReference>
<proteinExistence type="predicted"/>
<sequence>MSKTTKSKISGLRKSMISPPQQTFHIGSGTDTGAQVEFDEWIPVGLNVDAHGRQKLTMNIPIQTRSPAVSVSSYGQNIGPYPATISNVSGRYLRNSSSPNFQQLMQRQFSADQIPQAFRGLYNQQQVQNDNVSMAGRITPIPRRIRPSVSTGTYSSRSTGPQPGGTMSSLSVSNGPIPYDYSMQNSQTLPYHREHDTSRVVSYVSNPEYFLAQCQLTEARKSATWAAAPSFPQPMPRHSIVDNENPYEIVTAVVSKRDNSIRQSFTRRISRNQALQIMGETSSPQTPPIPPPRRADNAPPPQPSPKSYEVSKKIFDTHSPKSARLELTRPATILIEDSVIDKVKENVKKGSSTDSSESEKRDSASSSDSKVTVIERITQKPSDRPESSNSKQGKYDVNRSRSKSRERSPKTEEPTPKLEKAPAPVAHVNPVPSSKRSPVMTVENENYEKLDRQVAESRTRQKPGGHEYVRLTAIRNLPNDDDEPFVMHM</sequence>
<evidence type="ECO:0000256" key="1">
    <source>
        <dbReference type="SAM" id="MobiDB-lite"/>
    </source>
</evidence>
<evidence type="ECO:0000313" key="2">
    <source>
        <dbReference type="EMBL" id="PAV57111.1"/>
    </source>
</evidence>
<gene>
    <name evidence="2" type="ORF">WR25_26143</name>
</gene>
<keyword evidence="3" id="KW-1185">Reference proteome</keyword>
<protein>
    <submittedName>
        <fullName evidence="2">Uncharacterized protein</fullName>
    </submittedName>
</protein>
<feature type="region of interest" description="Disordered" evidence="1">
    <location>
        <begin position="271"/>
        <end position="308"/>
    </location>
</feature>
<comment type="caution">
    <text evidence="2">The sequence shown here is derived from an EMBL/GenBank/DDBJ whole genome shotgun (WGS) entry which is preliminary data.</text>
</comment>
<name>A0A2A2J606_9BILA</name>
<feature type="compositionally biased region" description="Polar residues" evidence="1">
    <location>
        <begin position="148"/>
        <end position="174"/>
    </location>
</feature>
<dbReference type="AlphaFoldDB" id="A0A2A2J606"/>
<feature type="compositionally biased region" description="Basic and acidic residues" evidence="1">
    <location>
        <begin position="377"/>
        <end position="386"/>
    </location>
</feature>